<dbReference type="Pfam" id="PF01061">
    <property type="entry name" value="ABC2_membrane"/>
    <property type="match status" value="1"/>
</dbReference>
<feature type="transmembrane region" description="Helical" evidence="9">
    <location>
        <begin position="537"/>
        <end position="555"/>
    </location>
</feature>
<comment type="caution">
    <text evidence="11">The sequence shown here is derived from an EMBL/GenBank/DDBJ whole genome shotgun (WGS) entry which is preliminary data.</text>
</comment>
<dbReference type="GO" id="GO:0016887">
    <property type="term" value="F:ATP hydrolysis activity"/>
    <property type="evidence" value="ECO:0007669"/>
    <property type="project" value="InterPro"/>
</dbReference>
<organism evidence="11 12">
    <name type="scientific">Massariosphaeria phaeospora</name>
    <dbReference type="NCBI Taxonomy" id="100035"/>
    <lineage>
        <taxon>Eukaryota</taxon>
        <taxon>Fungi</taxon>
        <taxon>Dikarya</taxon>
        <taxon>Ascomycota</taxon>
        <taxon>Pezizomycotina</taxon>
        <taxon>Dothideomycetes</taxon>
        <taxon>Pleosporomycetidae</taxon>
        <taxon>Pleosporales</taxon>
        <taxon>Pleosporales incertae sedis</taxon>
        <taxon>Massariosphaeria</taxon>
    </lineage>
</organism>
<evidence type="ECO:0000256" key="1">
    <source>
        <dbReference type="ARBA" id="ARBA00004141"/>
    </source>
</evidence>
<dbReference type="Proteomes" id="UP000481861">
    <property type="component" value="Unassembled WGS sequence"/>
</dbReference>
<dbReference type="InterPro" id="IPR003593">
    <property type="entry name" value="AAA+_ATPase"/>
</dbReference>
<dbReference type="EMBL" id="JAADJZ010000004">
    <property type="protein sequence ID" value="KAF2875749.1"/>
    <property type="molecule type" value="Genomic_DNA"/>
</dbReference>
<dbReference type="SUPFAM" id="SSF52540">
    <property type="entry name" value="P-loop containing nucleoside triphosphate hydrolases"/>
    <property type="match status" value="1"/>
</dbReference>
<evidence type="ECO:0000256" key="6">
    <source>
        <dbReference type="ARBA" id="ARBA00022840"/>
    </source>
</evidence>
<feature type="transmembrane region" description="Helical" evidence="9">
    <location>
        <begin position="452"/>
        <end position="483"/>
    </location>
</feature>
<dbReference type="InterPro" id="IPR003439">
    <property type="entry name" value="ABC_transporter-like_ATP-bd"/>
</dbReference>
<dbReference type="InterPro" id="IPR013525">
    <property type="entry name" value="ABC2_TM"/>
</dbReference>
<comment type="subcellular location">
    <subcellularLocation>
        <location evidence="1">Membrane</location>
        <topology evidence="1">Multi-pass membrane protein</topology>
    </subcellularLocation>
</comment>
<comment type="similarity">
    <text evidence="2">Belongs to the ABC transporter superfamily. ABCG family. PDR (TC 3.A.1.205) subfamily.</text>
</comment>
<feature type="domain" description="ABC transporter" evidence="10">
    <location>
        <begin position="48"/>
        <end position="292"/>
    </location>
</feature>
<dbReference type="InterPro" id="IPR034003">
    <property type="entry name" value="ABCG_PDR_2"/>
</dbReference>
<dbReference type="GO" id="GO:0016020">
    <property type="term" value="C:membrane"/>
    <property type="evidence" value="ECO:0007669"/>
    <property type="project" value="UniProtKB-SubCell"/>
</dbReference>
<keyword evidence="8 9" id="KW-0472">Membrane</keyword>
<protein>
    <submittedName>
        <fullName evidence="11">Pleiotropic ABC efflux transporter of multiple drugs</fullName>
    </submittedName>
</protein>
<dbReference type="AlphaFoldDB" id="A0A7C8IBZ3"/>
<evidence type="ECO:0000256" key="7">
    <source>
        <dbReference type="ARBA" id="ARBA00022989"/>
    </source>
</evidence>
<feature type="transmembrane region" description="Helical" evidence="9">
    <location>
        <begin position="654"/>
        <end position="675"/>
    </location>
</feature>
<gene>
    <name evidence="11" type="ORF">BDV95DRAFT_626196</name>
</gene>
<keyword evidence="5" id="KW-0547">Nucleotide-binding</keyword>
<evidence type="ECO:0000313" key="12">
    <source>
        <dbReference type="Proteomes" id="UP000481861"/>
    </source>
</evidence>
<name>A0A7C8IBZ3_9PLEO</name>
<dbReference type="CDD" id="cd03232">
    <property type="entry name" value="ABCG_PDR_domain2"/>
    <property type="match status" value="1"/>
</dbReference>
<dbReference type="Pfam" id="PF00005">
    <property type="entry name" value="ABC_tran"/>
    <property type="match status" value="1"/>
</dbReference>
<dbReference type="PROSITE" id="PS50893">
    <property type="entry name" value="ABC_TRANSPORTER_2"/>
    <property type="match status" value="1"/>
</dbReference>
<dbReference type="FunFam" id="3.40.50.300:FF:000054">
    <property type="entry name" value="ABC multidrug transporter atrF"/>
    <property type="match status" value="1"/>
</dbReference>
<feature type="transmembrane region" description="Helical" evidence="9">
    <location>
        <begin position="504"/>
        <end position="525"/>
    </location>
</feature>
<proteinExistence type="inferred from homology"/>
<keyword evidence="6" id="KW-0067">ATP-binding</keyword>
<feature type="transmembrane region" description="Helical" evidence="9">
    <location>
        <begin position="414"/>
        <end position="432"/>
    </location>
</feature>
<evidence type="ECO:0000256" key="8">
    <source>
        <dbReference type="ARBA" id="ARBA00023136"/>
    </source>
</evidence>
<evidence type="ECO:0000256" key="9">
    <source>
        <dbReference type="SAM" id="Phobius"/>
    </source>
</evidence>
<evidence type="ECO:0000256" key="3">
    <source>
        <dbReference type="ARBA" id="ARBA00022448"/>
    </source>
</evidence>
<keyword evidence="12" id="KW-1185">Reference proteome</keyword>
<evidence type="ECO:0000256" key="4">
    <source>
        <dbReference type="ARBA" id="ARBA00022692"/>
    </source>
</evidence>
<accession>A0A7C8IBZ3</accession>
<sequence>MTNLKGSRYGYVFGSFGDDEEVSVAFPKSRTETQISSDAGLIKHKSILHWEDLSYEVPIKKSSAKQILHNIDGWVKPGSLTVLMGATGAGKTTLLDVIAQRSSQGTVTGDIFVDGEPRNQSFQRSTVYAQQNDNHLSTSTVREALQFSALLRQPNRVPRATKLAYVEKVIELLDMVPYADALIGNPGDGLSPEQRKRLTIAVELAARPESVLFLDEPSSGLDSQTAFIICNLLRKLAHESGQAIMCTIHQPSSRLLEMFDQLLLINNGKMVYFGPVGRGCRTMIEYFERGAPRCGRGKNPAEWVMDVSGASPNSRNSIDWNETWKDSSDRVELKQDLAHMRMSREKRTESMASGGEFATPFWTQLLVVTNRTFVEYWRTPAAVYAKLVFYASASFMIGISCFRSPSSLQGLQNQMFAIFLMFTTFSNILQQIAPQFGARRALFEAREYASKIFSWTVFVSASIIVEAAWQVLLATISFALFYYITGMNLNTSDADQHERGILMLLLFIMFFLFTQSLSHLLAAAIEVPQTAVNMGQPIFYLTIIFCGVLVPKDYLPRFWIFMYWMSPLTYLIRSIFAVGVSGQPVVCSPSELVMIPTPPDNNTCGDFLIDFIASSGGQITNPTARTACEYCPMRDTDQFLTFLSMDYSQRWRDFAIILIYVLFNWAATFGLYWLVRVPKKQKTVSKTAEQRDKST</sequence>
<dbReference type="GO" id="GO:0140359">
    <property type="term" value="F:ABC-type transporter activity"/>
    <property type="evidence" value="ECO:0007669"/>
    <property type="project" value="InterPro"/>
</dbReference>
<evidence type="ECO:0000259" key="10">
    <source>
        <dbReference type="PROSITE" id="PS50893"/>
    </source>
</evidence>
<keyword evidence="4 9" id="KW-0812">Transmembrane</keyword>
<dbReference type="OrthoDB" id="3784757at2759"/>
<keyword evidence="3" id="KW-0813">Transport</keyword>
<keyword evidence="7 9" id="KW-1133">Transmembrane helix</keyword>
<evidence type="ECO:0000256" key="2">
    <source>
        <dbReference type="ARBA" id="ARBA00006012"/>
    </source>
</evidence>
<feature type="transmembrane region" description="Helical" evidence="9">
    <location>
        <begin position="567"/>
        <end position="586"/>
    </location>
</feature>
<evidence type="ECO:0000256" key="5">
    <source>
        <dbReference type="ARBA" id="ARBA00022741"/>
    </source>
</evidence>
<dbReference type="InterPro" id="IPR027417">
    <property type="entry name" value="P-loop_NTPase"/>
</dbReference>
<feature type="transmembrane region" description="Helical" evidence="9">
    <location>
        <begin position="381"/>
        <end position="402"/>
    </location>
</feature>
<dbReference type="Gene3D" id="3.40.50.300">
    <property type="entry name" value="P-loop containing nucleotide triphosphate hydrolases"/>
    <property type="match status" value="1"/>
</dbReference>
<evidence type="ECO:0000313" key="11">
    <source>
        <dbReference type="EMBL" id="KAF2875749.1"/>
    </source>
</evidence>
<dbReference type="PANTHER" id="PTHR19241">
    <property type="entry name" value="ATP-BINDING CASSETTE TRANSPORTER"/>
    <property type="match status" value="1"/>
</dbReference>
<reference evidence="11 12" key="1">
    <citation type="submission" date="2020-01" db="EMBL/GenBank/DDBJ databases">
        <authorList>
            <consortium name="DOE Joint Genome Institute"/>
            <person name="Haridas S."/>
            <person name="Albert R."/>
            <person name="Binder M."/>
            <person name="Bloem J."/>
            <person name="Labutti K."/>
            <person name="Salamov A."/>
            <person name="Andreopoulos B."/>
            <person name="Baker S.E."/>
            <person name="Barry K."/>
            <person name="Bills G."/>
            <person name="Bluhm B.H."/>
            <person name="Cannon C."/>
            <person name="Castanera R."/>
            <person name="Culley D.E."/>
            <person name="Daum C."/>
            <person name="Ezra D."/>
            <person name="Gonzalez J.B."/>
            <person name="Henrissat B."/>
            <person name="Kuo A."/>
            <person name="Liang C."/>
            <person name="Lipzen A."/>
            <person name="Lutzoni F."/>
            <person name="Magnuson J."/>
            <person name="Mondo S."/>
            <person name="Nolan M."/>
            <person name="Ohm R."/>
            <person name="Pangilinan J."/>
            <person name="Park H.-J.H."/>
            <person name="Ramirez L."/>
            <person name="Alfaro M."/>
            <person name="Sun H."/>
            <person name="Tritt A."/>
            <person name="Yoshinaga Y."/>
            <person name="Zwiers L.-H.L."/>
            <person name="Turgeon B.G."/>
            <person name="Goodwin S.B."/>
            <person name="Spatafora J.W."/>
            <person name="Crous P.W."/>
            <person name="Grigoriev I.V."/>
        </authorList>
    </citation>
    <scope>NUCLEOTIDE SEQUENCE [LARGE SCALE GENOMIC DNA]</scope>
    <source>
        <strain evidence="11 12">CBS 611.86</strain>
    </source>
</reference>
<dbReference type="GO" id="GO:0005524">
    <property type="term" value="F:ATP binding"/>
    <property type="evidence" value="ECO:0007669"/>
    <property type="project" value="UniProtKB-KW"/>
</dbReference>
<dbReference type="SMART" id="SM00382">
    <property type="entry name" value="AAA"/>
    <property type="match status" value="1"/>
</dbReference>